<dbReference type="Pfam" id="PF13629">
    <property type="entry name" value="T2SS-T3SS_pil_N"/>
    <property type="match status" value="1"/>
</dbReference>
<protein>
    <submittedName>
        <fullName evidence="4">Type II secretion system protein D</fullName>
    </submittedName>
</protein>
<dbReference type="InterPro" id="IPR004846">
    <property type="entry name" value="T2SS/T3SS_dom"/>
</dbReference>
<dbReference type="InterPro" id="IPR050810">
    <property type="entry name" value="Bact_Secretion_Sys_Channel"/>
</dbReference>
<organism evidence="4">
    <name type="scientific">mine drainage metagenome</name>
    <dbReference type="NCBI Taxonomy" id="410659"/>
    <lineage>
        <taxon>unclassified sequences</taxon>
        <taxon>metagenomes</taxon>
        <taxon>ecological metagenomes</taxon>
    </lineage>
</organism>
<evidence type="ECO:0000259" key="2">
    <source>
        <dbReference type="Pfam" id="PF00263"/>
    </source>
</evidence>
<feature type="domain" description="Pilus formation protein N-terminal" evidence="3">
    <location>
        <begin position="96"/>
        <end position="156"/>
    </location>
</feature>
<dbReference type="InterPro" id="IPR032789">
    <property type="entry name" value="T2SS-T3SS_pil_N"/>
</dbReference>
<dbReference type="EMBL" id="MLJW01000115">
    <property type="protein sequence ID" value="OIQ98712.1"/>
    <property type="molecule type" value="Genomic_DNA"/>
</dbReference>
<dbReference type="AlphaFoldDB" id="A0A1J5RQY9"/>
<evidence type="ECO:0000259" key="3">
    <source>
        <dbReference type="Pfam" id="PF13629"/>
    </source>
</evidence>
<sequence length="550" mass="59049">MSKTQIPAPICPAERKPTGPLGSVSGAILICLVGAFPAQAQQRHPSGSPVMSVPPSPSEGHGFADSHRPRSKRLVRPQRQADDPVPRLEAPGQIYEMEMFVGESRVLSTPGVARVAVGNGQIMTAAALDKKEVIVFANAVGTSSLFVWNRNGLYQRGKVTIVPGDTSRIVREVAAFLTAIPAAKASIVGDKVIVEGDNLSDADLAKVEQLGLRYPQIVNFTNRLGWEQMVMMDVKVVEFPVTELRDIGIKWSTAGGAAIGGIWGPIRRGDEGPYQINIPSGQDTPAPIVNQDGSAPALVPRGLNILGAANLGFNAQLNLLVQEGKTVILAEPQLSARNGSKASFLAGGEFPYVVSTINGPSVFFKPYGVKLDILPRVDRNGVIRATIEYEVSSIDDSIKTVAGPALRTRKTNTEFNVKSGETIVLSGLLQREDSSNIDKLPFLGDVPILGALFRSRRYQNRETELVVFVTPTVVDSHSPGLVDRVGRTTERLRRNLGKPPYLSQPLQPGQDPARTNEQPPEADAKGSSEMPLLTADTLARLPSDPPAQQK</sequence>
<evidence type="ECO:0000256" key="1">
    <source>
        <dbReference type="SAM" id="MobiDB-lite"/>
    </source>
</evidence>
<feature type="region of interest" description="Disordered" evidence="1">
    <location>
        <begin position="495"/>
        <end position="550"/>
    </location>
</feature>
<reference evidence="4" key="1">
    <citation type="submission" date="2016-10" db="EMBL/GenBank/DDBJ databases">
        <title>Sequence of Gallionella enrichment culture.</title>
        <authorList>
            <person name="Poehlein A."/>
            <person name="Muehling M."/>
            <person name="Daniel R."/>
        </authorList>
    </citation>
    <scope>NUCLEOTIDE SEQUENCE</scope>
</reference>
<gene>
    <name evidence="4" type="primary">pulD_8</name>
    <name evidence="4" type="ORF">GALL_192130</name>
</gene>
<evidence type="ECO:0000313" key="4">
    <source>
        <dbReference type="EMBL" id="OIQ98712.1"/>
    </source>
</evidence>
<dbReference type="Pfam" id="PF00263">
    <property type="entry name" value="Secretin"/>
    <property type="match status" value="1"/>
</dbReference>
<dbReference type="PANTHER" id="PTHR30332:SF17">
    <property type="entry name" value="TYPE IV PILIATION SYSTEM PROTEIN DR_0774-RELATED"/>
    <property type="match status" value="1"/>
</dbReference>
<proteinExistence type="predicted"/>
<dbReference type="PANTHER" id="PTHR30332">
    <property type="entry name" value="PROBABLE GENERAL SECRETION PATHWAY PROTEIN D"/>
    <property type="match status" value="1"/>
</dbReference>
<accession>A0A1J5RQY9</accession>
<dbReference type="GO" id="GO:0015627">
    <property type="term" value="C:type II protein secretion system complex"/>
    <property type="evidence" value="ECO:0007669"/>
    <property type="project" value="TreeGrafter"/>
</dbReference>
<dbReference type="GO" id="GO:0009306">
    <property type="term" value="P:protein secretion"/>
    <property type="evidence" value="ECO:0007669"/>
    <property type="project" value="InterPro"/>
</dbReference>
<dbReference type="PRINTS" id="PR00811">
    <property type="entry name" value="BCTERIALGSPD"/>
</dbReference>
<name>A0A1J5RQY9_9ZZZZ</name>
<dbReference type="InterPro" id="IPR001775">
    <property type="entry name" value="GspD/PilQ"/>
</dbReference>
<comment type="caution">
    <text evidence="4">The sequence shown here is derived from an EMBL/GenBank/DDBJ whole genome shotgun (WGS) entry which is preliminary data.</text>
</comment>
<feature type="region of interest" description="Disordered" evidence="1">
    <location>
        <begin position="41"/>
        <end position="88"/>
    </location>
</feature>
<feature type="domain" description="Type II/III secretion system secretin-like" evidence="2">
    <location>
        <begin position="320"/>
        <end position="475"/>
    </location>
</feature>